<comment type="subcellular location">
    <subcellularLocation>
        <location evidence="1">Golgi apparatus membrane</location>
        <topology evidence="1">Single-pass type II membrane protein</topology>
    </subcellularLocation>
</comment>
<comment type="caution">
    <text evidence="12">The sequence shown here is derived from an EMBL/GenBank/DDBJ whole genome shotgun (WGS) entry which is preliminary data.</text>
</comment>
<name>A0A8H5D9J5_9AGAR</name>
<dbReference type="InterPro" id="IPR002659">
    <property type="entry name" value="Glyco_trans_31"/>
</dbReference>
<sequence>MNHHALGPYDDSDTDCDDPRRSQSSTEFLFPLDRPSSASSTASSASSTPVPSRAPSPLPRIQHQLYASSDTDDELNSPLIQWNRSRNSWWRDQPGHWWNPSQRRRSRSWRTTRTVKRWLRNLVRHPFFPSQPITIILTLILFSVFAILITLLLMYILNPDKDPLPWRAYCSYPDIYNIHRPPTPSLPYPSPNDPPSPSTPFPPPDLDQLPPAGIFLGIFSVDSAIERRQYVRSTWASHARSRNGAGDGDDGVGTSRTIVRFIVGQPRGDWERRIKLEQELYNDIIILPTHENMNDGKTHEFFIWASTYAWVPPIYVNSTVPPPQFTYSNLTSSPPALAPHDPSAAWTDLASPNPKNWVRPDYVVKVDDDSFIMLAELEARLRLELHTKYDNKRHASTLERAAVGSASPVVGRDTTMFDSHPLAGSRMQMQLVDTDPLIYWGYLVTNKRHQFMAGELYALSWALVDWAAKDEGVRKMTKGAEDKQTARWMREHPRRDEIRWTNERCWIYDHPRGGTVYAHGYLFPSEVTRVKQQIWGTYGEDLQKVFKALTWNITNGIPTPAEWAHSSVSTFRTRYTPPLSNLSIPQSVEALVEGSEMSLREGMTPGHAWAHREGRRTRYQGQRVGGTVAVHFIKKHMWFLETAMALLEGDERLEHEVFEDREDGSIVSDGATVDEGTLFGERASLYPAQEPAVTR</sequence>
<dbReference type="Proteomes" id="UP000559027">
    <property type="component" value="Unassembled WGS sequence"/>
</dbReference>
<feature type="region of interest" description="Disordered" evidence="10">
    <location>
        <begin position="183"/>
        <end position="204"/>
    </location>
</feature>
<evidence type="ECO:0000256" key="9">
    <source>
        <dbReference type="ARBA" id="ARBA00023136"/>
    </source>
</evidence>
<dbReference type="GO" id="GO:0016758">
    <property type="term" value="F:hexosyltransferase activity"/>
    <property type="evidence" value="ECO:0007669"/>
    <property type="project" value="InterPro"/>
</dbReference>
<evidence type="ECO:0000256" key="7">
    <source>
        <dbReference type="ARBA" id="ARBA00022989"/>
    </source>
</evidence>
<feature type="compositionally biased region" description="Low complexity" evidence="10">
    <location>
        <begin position="34"/>
        <end position="51"/>
    </location>
</feature>
<evidence type="ECO:0000313" key="13">
    <source>
        <dbReference type="Proteomes" id="UP000559027"/>
    </source>
</evidence>
<evidence type="ECO:0000256" key="4">
    <source>
        <dbReference type="ARBA" id="ARBA00022679"/>
    </source>
</evidence>
<keyword evidence="13" id="KW-1185">Reference proteome</keyword>
<keyword evidence="5 11" id="KW-0812">Transmembrane</keyword>
<keyword evidence="3" id="KW-0328">Glycosyltransferase</keyword>
<gene>
    <name evidence="12" type="ORF">D9756_003744</name>
</gene>
<keyword evidence="4" id="KW-0808">Transferase</keyword>
<dbReference type="EMBL" id="JAACJO010000007">
    <property type="protein sequence ID" value="KAF5355674.1"/>
    <property type="molecule type" value="Genomic_DNA"/>
</dbReference>
<keyword evidence="9 11" id="KW-0472">Membrane</keyword>
<dbReference type="PANTHER" id="PTHR11214">
    <property type="entry name" value="BETA-1,3-N-ACETYLGLUCOSAMINYLTRANSFERASE"/>
    <property type="match status" value="1"/>
</dbReference>
<evidence type="ECO:0000256" key="3">
    <source>
        <dbReference type="ARBA" id="ARBA00022676"/>
    </source>
</evidence>
<evidence type="ECO:0008006" key="14">
    <source>
        <dbReference type="Google" id="ProtNLM"/>
    </source>
</evidence>
<evidence type="ECO:0000313" key="12">
    <source>
        <dbReference type="EMBL" id="KAF5355674.1"/>
    </source>
</evidence>
<evidence type="ECO:0000256" key="2">
    <source>
        <dbReference type="ARBA" id="ARBA00008661"/>
    </source>
</evidence>
<evidence type="ECO:0000256" key="8">
    <source>
        <dbReference type="ARBA" id="ARBA00023034"/>
    </source>
</evidence>
<organism evidence="12 13">
    <name type="scientific">Leucocoprinus leucothites</name>
    <dbReference type="NCBI Taxonomy" id="201217"/>
    <lineage>
        <taxon>Eukaryota</taxon>
        <taxon>Fungi</taxon>
        <taxon>Dikarya</taxon>
        <taxon>Basidiomycota</taxon>
        <taxon>Agaricomycotina</taxon>
        <taxon>Agaricomycetes</taxon>
        <taxon>Agaricomycetidae</taxon>
        <taxon>Agaricales</taxon>
        <taxon>Agaricineae</taxon>
        <taxon>Agaricaceae</taxon>
        <taxon>Leucocoprinus</taxon>
    </lineage>
</organism>
<evidence type="ECO:0000256" key="10">
    <source>
        <dbReference type="SAM" id="MobiDB-lite"/>
    </source>
</evidence>
<dbReference type="OrthoDB" id="2139606at2759"/>
<protein>
    <recommendedName>
        <fullName evidence="14">Glycosyltransferase family 31 protein</fullName>
    </recommendedName>
</protein>
<comment type="similarity">
    <text evidence="2">Belongs to the glycosyltransferase 31 family.</text>
</comment>
<evidence type="ECO:0000256" key="11">
    <source>
        <dbReference type="SAM" id="Phobius"/>
    </source>
</evidence>
<keyword evidence="8" id="KW-0333">Golgi apparatus</keyword>
<proteinExistence type="inferred from homology"/>
<dbReference type="GO" id="GO:0051072">
    <property type="term" value="P:4,6-pyruvylated galactose residue biosynthetic process"/>
    <property type="evidence" value="ECO:0007669"/>
    <property type="project" value="TreeGrafter"/>
</dbReference>
<reference evidence="12 13" key="1">
    <citation type="journal article" date="2020" name="ISME J.">
        <title>Uncovering the hidden diversity of litter-decomposition mechanisms in mushroom-forming fungi.</title>
        <authorList>
            <person name="Floudas D."/>
            <person name="Bentzer J."/>
            <person name="Ahren D."/>
            <person name="Johansson T."/>
            <person name="Persson P."/>
            <person name="Tunlid A."/>
        </authorList>
    </citation>
    <scope>NUCLEOTIDE SEQUENCE [LARGE SCALE GENOMIC DNA]</scope>
    <source>
        <strain evidence="12 13">CBS 146.42</strain>
    </source>
</reference>
<feature type="transmembrane region" description="Helical" evidence="11">
    <location>
        <begin position="133"/>
        <end position="157"/>
    </location>
</feature>
<dbReference type="GO" id="GO:0000139">
    <property type="term" value="C:Golgi membrane"/>
    <property type="evidence" value="ECO:0007669"/>
    <property type="project" value="UniProtKB-SubCell"/>
</dbReference>
<accession>A0A8H5D9J5</accession>
<keyword evidence="6" id="KW-0735">Signal-anchor</keyword>
<evidence type="ECO:0000256" key="5">
    <source>
        <dbReference type="ARBA" id="ARBA00022692"/>
    </source>
</evidence>
<keyword evidence="7 11" id="KW-1133">Transmembrane helix</keyword>
<dbReference type="PANTHER" id="PTHR11214:SF333">
    <property type="entry name" value="GLYCOSYLTRANSFERASE FAMILY 31 PROTEIN"/>
    <property type="match status" value="1"/>
</dbReference>
<feature type="region of interest" description="Disordered" evidence="10">
    <location>
        <begin position="1"/>
        <end position="58"/>
    </location>
</feature>
<evidence type="ECO:0000256" key="1">
    <source>
        <dbReference type="ARBA" id="ARBA00004323"/>
    </source>
</evidence>
<evidence type="ECO:0000256" key="6">
    <source>
        <dbReference type="ARBA" id="ARBA00022968"/>
    </source>
</evidence>
<dbReference type="AlphaFoldDB" id="A0A8H5D9J5"/>